<dbReference type="Proteomes" id="UP001281147">
    <property type="component" value="Unassembled WGS sequence"/>
</dbReference>
<evidence type="ECO:0000313" key="1">
    <source>
        <dbReference type="EMBL" id="KAK3706020.1"/>
    </source>
</evidence>
<protein>
    <submittedName>
        <fullName evidence="1">Uncharacterized protein</fullName>
    </submittedName>
</protein>
<evidence type="ECO:0000313" key="2">
    <source>
        <dbReference type="Proteomes" id="UP001281147"/>
    </source>
</evidence>
<name>A0ACC3MXR0_9PEZI</name>
<accession>A0ACC3MXR0</accession>
<proteinExistence type="predicted"/>
<reference evidence="1" key="1">
    <citation type="submission" date="2023-07" db="EMBL/GenBank/DDBJ databases">
        <title>Black Yeasts Isolated from many extreme environments.</title>
        <authorList>
            <person name="Coleine C."/>
            <person name="Stajich J.E."/>
            <person name="Selbmann L."/>
        </authorList>
    </citation>
    <scope>NUCLEOTIDE SEQUENCE</scope>
    <source>
        <strain evidence="1">CCFEE 5714</strain>
    </source>
</reference>
<gene>
    <name evidence="1" type="ORF">LTR37_013014</name>
</gene>
<keyword evidence="2" id="KW-1185">Reference proteome</keyword>
<organism evidence="1 2">
    <name type="scientific">Vermiconidia calcicola</name>
    <dbReference type="NCBI Taxonomy" id="1690605"/>
    <lineage>
        <taxon>Eukaryota</taxon>
        <taxon>Fungi</taxon>
        <taxon>Dikarya</taxon>
        <taxon>Ascomycota</taxon>
        <taxon>Pezizomycotina</taxon>
        <taxon>Dothideomycetes</taxon>
        <taxon>Dothideomycetidae</taxon>
        <taxon>Mycosphaerellales</taxon>
        <taxon>Extremaceae</taxon>
        <taxon>Vermiconidia</taxon>
    </lineage>
</organism>
<comment type="caution">
    <text evidence="1">The sequence shown here is derived from an EMBL/GenBank/DDBJ whole genome shotgun (WGS) entry which is preliminary data.</text>
</comment>
<dbReference type="EMBL" id="JAUTXU010000124">
    <property type="protein sequence ID" value="KAK3706020.1"/>
    <property type="molecule type" value="Genomic_DNA"/>
</dbReference>
<sequence>MAGDLDSLVDMGFEREKAALALKKGGNLGSAVDWLGANADKSLEDLQAEEASSSTAAGESEGPMGAASMLCNDCGKRFRNMTAASAHAEKTGHDDFAESSEALAPLTEEEKAAKLEELKQKLVAKRMTQAEEDKAAAKRNEEIRKKHTKEHEDAKEQLQRKEQMKEAAAKRAEKAQDVAAKKRIQDKIAADKAERKRKADEEKAMRANPSAYDPQGANAPSTSAPPTQAPAPAAKSKSNHSEARLRLQTSSGNVMKNFPAGTTLFEVAHALAEEAGGLEATSFTQNFPKKVFEKEDFGMTLKEAGLVPSAALIVNVARLLGITRYDGRRV</sequence>